<sequence length="173" mass="20128">MYGNENSAEGGFEVERTILLLGNPELYEASQEVKIEELHQMEQVREDLKDTLLAFRARYGVGRAIAAPQIGVKKRVIYRHLDTPVLFINPRLAFPEQEMIDVLDDCMSFPDLLVRVKRYKRCIIYYKDLEWNDCSMELKGDMSELIQHEYDHLDGILATLRAVDERALVMKPH</sequence>
<comment type="catalytic activity">
    <reaction evidence="3">
        <text>N-terminal N-formyl-L-methionyl-[peptide] + H2O = N-terminal L-methionyl-[peptide] + formate</text>
        <dbReference type="Rhea" id="RHEA:24420"/>
        <dbReference type="Rhea" id="RHEA-COMP:10639"/>
        <dbReference type="Rhea" id="RHEA-COMP:10640"/>
        <dbReference type="ChEBI" id="CHEBI:15377"/>
        <dbReference type="ChEBI" id="CHEBI:15740"/>
        <dbReference type="ChEBI" id="CHEBI:49298"/>
        <dbReference type="ChEBI" id="CHEBI:64731"/>
        <dbReference type="EC" id="3.5.1.88"/>
    </reaction>
</comment>
<dbReference type="GO" id="GO:0042586">
    <property type="term" value="F:peptide deformylase activity"/>
    <property type="evidence" value="ECO:0007669"/>
    <property type="project" value="UniProtKB-UniRule"/>
</dbReference>
<reference evidence="4 5" key="1">
    <citation type="submission" date="2018-08" db="EMBL/GenBank/DDBJ databases">
        <title>A genome reference for cultivated species of the human gut microbiota.</title>
        <authorList>
            <person name="Zou Y."/>
            <person name="Xue W."/>
            <person name="Luo G."/>
        </authorList>
    </citation>
    <scope>NUCLEOTIDE SEQUENCE [LARGE SCALE GENOMIC DNA]</scope>
    <source>
        <strain evidence="4 5">AF14-18</strain>
    </source>
</reference>
<feature type="binding site" evidence="3">
    <location>
        <position position="148"/>
    </location>
    <ligand>
        <name>Fe cation</name>
        <dbReference type="ChEBI" id="CHEBI:24875"/>
    </ligand>
</feature>
<accession>A0A412Z9Y7</accession>
<gene>
    <name evidence="3" type="primary">def</name>
    <name evidence="4" type="ORF">DWW02_10180</name>
</gene>
<comment type="similarity">
    <text evidence="1 3">Belongs to the polypeptide deformylase family.</text>
</comment>
<organism evidence="4 5">
    <name type="scientific">Enterocloster bolteae</name>
    <dbReference type="NCBI Taxonomy" id="208479"/>
    <lineage>
        <taxon>Bacteria</taxon>
        <taxon>Bacillati</taxon>
        <taxon>Bacillota</taxon>
        <taxon>Clostridia</taxon>
        <taxon>Lachnospirales</taxon>
        <taxon>Lachnospiraceae</taxon>
        <taxon>Enterocloster</taxon>
    </lineage>
</organism>
<feature type="active site" evidence="3">
    <location>
        <position position="149"/>
    </location>
</feature>
<dbReference type="InterPro" id="IPR023635">
    <property type="entry name" value="Peptide_deformylase"/>
</dbReference>
<keyword evidence="2 3" id="KW-0408">Iron</keyword>
<dbReference type="RefSeq" id="WP_118018492.1">
    <property type="nucleotide sequence ID" value="NZ_CAUHGS010000005.1"/>
</dbReference>
<evidence type="ECO:0000256" key="3">
    <source>
        <dbReference type="HAMAP-Rule" id="MF_00163"/>
    </source>
</evidence>
<dbReference type="PANTHER" id="PTHR10458:SF22">
    <property type="entry name" value="PEPTIDE DEFORMYLASE"/>
    <property type="match status" value="1"/>
</dbReference>
<proteinExistence type="inferred from homology"/>
<comment type="function">
    <text evidence="3">Removes the formyl group from the N-terminal Met of newly synthesized proteins. Requires at least a dipeptide for an efficient rate of reaction. N-terminal L-methionine is a prerequisite for activity but the enzyme has broad specificity at other positions.</text>
</comment>
<dbReference type="EMBL" id="QRZM01000003">
    <property type="protein sequence ID" value="RGV76898.1"/>
    <property type="molecule type" value="Genomic_DNA"/>
</dbReference>
<comment type="caution">
    <text evidence="4">The sequence shown here is derived from an EMBL/GenBank/DDBJ whole genome shotgun (WGS) entry which is preliminary data.</text>
</comment>
<dbReference type="Pfam" id="PF01327">
    <property type="entry name" value="Pep_deformylase"/>
    <property type="match status" value="1"/>
</dbReference>
<evidence type="ECO:0000256" key="2">
    <source>
        <dbReference type="ARBA" id="ARBA00023004"/>
    </source>
</evidence>
<feature type="binding site" evidence="3">
    <location>
        <position position="152"/>
    </location>
    <ligand>
        <name>Fe cation</name>
        <dbReference type="ChEBI" id="CHEBI:24875"/>
    </ligand>
</feature>
<feature type="binding site" evidence="3">
    <location>
        <position position="106"/>
    </location>
    <ligand>
        <name>Fe cation</name>
        <dbReference type="ChEBI" id="CHEBI:24875"/>
    </ligand>
</feature>
<dbReference type="GO" id="GO:0046872">
    <property type="term" value="F:metal ion binding"/>
    <property type="evidence" value="ECO:0007669"/>
    <property type="project" value="UniProtKB-KW"/>
</dbReference>
<dbReference type="SUPFAM" id="SSF56420">
    <property type="entry name" value="Peptide deformylase"/>
    <property type="match status" value="1"/>
</dbReference>
<keyword evidence="3" id="KW-0479">Metal-binding</keyword>
<dbReference type="EC" id="3.5.1.88" evidence="3"/>
<dbReference type="AlphaFoldDB" id="A0A412Z9Y7"/>
<dbReference type="InterPro" id="IPR036821">
    <property type="entry name" value="Peptide_deformylase_sf"/>
</dbReference>
<dbReference type="HAMAP" id="MF_00163">
    <property type="entry name" value="Pep_deformylase"/>
    <property type="match status" value="1"/>
</dbReference>
<comment type="cofactor">
    <cofactor evidence="3">
        <name>Fe(2+)</name>
        <dbReference type="ChEBI" id="CHEBI:29033"/>
    </cofactor>
    <text evidence="3">Binds 1 Fe(2+) ion.</text>
</comment>
<evidence type="ECO:0000313" key="5">
    <source>
        <dbReference type="Proteomes" id="UP000284543"/>
    </source>
</evidence>
<dbReference type="Proteomes" id="UP000284543">
    <property type="component" value="Unassembled WGS sequence"/>
</dbReference>
<evidence type="ECO:0000256" key="1">
    <source>
        <dbReference type="ARBA" id="ARBA00010759"/>
    </source>
</evidence>
<dbReference type="GO" id="GO:0006412">
    <property type="term" value="P:translation"/>
    <property type="evidence" value="ECO:0007669"/>
    <property type="project" value="UniProtKB-UniRule"/>
</dbReference>
<name>A0A412Z9Y7_9FIRM</name>
<keyword evidence="3" id="KW-0378">Hydrolase</keyword>
<keyword evidence="3" id="KW-0648">Protein biosynthesis</keyword>
<evidence type="ECO:0000313" key="4">
    <source>
        <dbReference type="EMBL" id="RGV76898.1"/>
    </source>
</evidence>
<dbReference type="Gene3D" id="3.90.45.10">
    <property type="entry name" value="Peptide deformylase"/>
    <property type="match status" value="1"/>
</dbReference>
<dbReference type="PRINTS" id="PR01576">
    <property type="entry name" value="PDEFORMYLASE"/>
</dbReference>
<dbReference type="PANTHER" id="PTHR10458">
    <property type="entry name" value="PEPTIDE DEFORMYLASE"/>
    <property type="match status" value="1"/>
</dbReference>
<protein>
    <recommendedName>
        <fullName evidence="3">Peptide deformylase</fullName>
        <shortName evidence="3">PDF</shortName>
        <ecNumber evidence="3">3.5.1.88</ecNumber>
    </recommendedName>
    <alternativeName>
        <fullName evidence="3">Polypeptide deformylase</fullName>
    </alternativeName>
</protein>